<evidence type="ECO:0000313" key="3">
    <source>
        <dbReference type="EMBL" id="UYC80900.1"/>
    </source>
</evidence>
<dbReference type="KEGG" id="cpoi:OE229_00105"/>
<name>A0A9Q9P7Z4_9MICO</name>
<gene>
    <name evidence="3" type="ORF">OE229_00105</name>
</gene>
<dbReference type="PANTHER" id="PTHR39339:SF1">
    <property type="entry name" value="CHAD DOMAIN-CONTAINING PROTEIN"/>
    <property type="match status" value="1"/>
</dbReference>
<protein>
    <submittedName>
        <fullName evidence="3">CHAD domain-containing protein</fullName>
    </submittedName>
</protein>
<proteinExistence type="predicted"/>
<evidence type="ECO:0000256" key="1">
    <source>
        <dbReference type="SAM" id="MobiDB-lite"/>
    </source>
</evidence>
<sequence length="490" mass="53303">MPRSAAAPPPAADAARALPDPRQTWRVLDDRRLPALEPFAADVRRHEAVTVRETVWDSDDRVLAAEGVVLTRLSDGTWTIDRGADGVGPEPLDGASDDPPRDAVEVFLRGRPLRVVLVRDTTTTLVTLRGRDGRVRAEVADVRVDDGDPDTTVLRSSRWWALTDDGHDGATARAAGRALHDAATDPVDVASAPLPRGPEPAPERRRGRAKRPRPDTAAGFVLRVLDALRRDLVAADPRVRADEPEAVHDLRKVLRRLRSVLAAFRGALDRQATEQLRAALAETGRVAGTARDAEVLHAGLSRSAARAPDGYVDAETLDRIGSETAERRGVAAAELRRALRSDAWFRTLDALDDLLLRAPAGPHADDDGATFVSRHIRHERARVGRLLGDTGDDLDTLHEVRKAARRLRYALQAAGDLPDVGKRRLGRLRRVQETLGETLDAAHAADAYRRLAAVAAQHGEDTFGYGVLATTEQAASTQGLHRSRKLLARL</sequence>
<dbReference type="SMART" id="SM00880">
    <property type="entry name" value="CHAD"/>
    <property type="match status" value="1"/>
</dbReference>
<feature type="domain" description="CHAD" evidence="2">
    <location>
        <begin position="214"/>
        <end position="490"/>
    </location>
</feature>
<feature type="region of interest" description="Disordered" evidence="1">
    <location>
        <begin position="1"/>
        <end position="23"/>
    </location>
</feature>
<accession>A0A9Q9P7Z4</accession>
<dbReference type="Pfam" id="PF05235">
    <property type="entry name" value="CHAD"/>
    <property type="match status" value="1"/>
</dbReference>
<evidence type="ECO:0000259" key="2">
    <source>
        <dbReference type="PROSITE" id="PS51708"/>
    </source>
</evidence>
<dbReference type="InterPro" id="IPR007899">
    <property type="entry name" value="CHAD_dom"/>
</dbReference>
<dbReference type="PROSITE" id="PS51708">
    <property type="entry name" value="CHAD"/>
    <property type="match status" value="1"/>
</dbReference>
<feature type="compositionally biased region" description="Low complexity" evidence="1">
    <location>
        <begin position="1"/>
        <end position="22"/>
    </location>
</feature>
<dbReference type="AlphaFoldDB" id="A0A9Q9P7Z4"/>
<feature type="region of interest" description="Disordered" evidence="1">
    <location>
        <begin position="176"/>
        <end position="214"/>
    </location>
</feature>
<evidence type="ECO:0000313" key="4">
    <source>
        <dbReference type="Proteomes" id="UP001062223"/>
    </source>
</evidence>
<dbReference type="PANTHER" id="PTHR39339">
    <property type="entry name" value="SLR1444 PROTEIN"/>
    <property type="match status" value="1"/>
</dbReference>
<dbReference type="Gene3D" id="1.40.20.10">
    <property type="entry name" value="CHAD domain"/>
    <property type="match status" value="1"/>
</dbReference>
<dbReference type="RefSeq" id="WP_262139149.1">
    <property type="nucleotide sequence ID" value="NZ_CP106879.1"/>
</dbReference>
<dbReference type="EMBL" id="CP106879">
    <property type="protein sequence ID" value="UYC80900.1"/>
    <property type="molecule type" value="Genomic_DNA"/>
</dbReference>
<dbReference type="Proteomes" id="UP001062223">
    <property type="component" value="Chromosome"/>
</dbReference>
<organism evidence="3 4">
    <name type="scientific">Curtobacterium poinsettiae</name>
    <dbReference type="NCBI Taxonomy" id="159612"/>
    <lineage>
        <taxon>Bacteria</taxon>
        <taxon>Bacillati</taxon>
        <taxon>Actinomycetota</taxon>
        <taxon>Actinomycetes</taxon>
        <taxon>Micrococcales</taxon>
        <taxon>Microbacteriaceae</taxon>
        <taxon>Curtobacterium</taxon>
    </lineage>
</organism>
<dbReference type="InterPro" id="IPR038186">
    <property type="entry name" value="CHAD_dom_sf"/>
</dbReference>
<reference evidence="3" key="1">
    <citation type="submission" date="2022-09" db="EMBL/GenBank/DDBJ databases">
        <title>Taxonomy of Curtobacterium flaccumfaciens.</title>
        <authorList>
            <person name="Osdaghi E."/>
            <person name="Taghavi S.M."/>
            <person name="Hamidizade M."/>
            <person name="Abachi H."/>
            <person name="Fazliarab A."/>
            <person name="Baeyen S."/>
            <person name="Portier P."/>
            <person name="Van Vaerenbergh J."/>
            <person name="Jacques M.-A."/>
        </authorList>
    </citation>
    <scope>NUCLEOTIDE SEQUENCE</scope>
    <source>
        <strain evidence="3">AGQB46</strain>
    </source>
</reference>